<evidence type="ECO:0000313" key="4">
    <source>
        <dbReference type="Proteomes" id="UP001497382"/>
    </source>
</evidence>
<keyword evidence="2" id="KW-0472">Membrane</keyword>
<feature type="compositionally biased region" description="Basic and acidic residues" evidence="1">
    <location>
        <begin position="190"/>
        <end position="215"/>
    </location>
</feature>
<gene>
    <name evidence="3" type="ORF">LARSCL_LOCUS14120</name>
</gene>
<proteinExistence type="predicted"/>
<sequence length="322" mass="36599">MKTNEKCFKDAFFEIKLATTKPARQKEIRYFLTHPPIVTQTHCRIRVNDPFCYWPILTKMHLLSISIICFIIALGNSYKCPNGNFCNGGECCRRYLSRMSYECCMHGFSCGFLGGCYVVPRKIQSDADYVIDRDVSIPPSEPKDIPSIESINRDILMLLSKSKDMPYIHTIDRDNFIPSSEEEDMPSIESIDRDSLVPLSKPKDLPSIENIDKDNLSLPSSSSEEEDVPSIEFVDRDILIPLSKPKDLPSIETIDRDHFFLPSEEEEEDVLSIESIDKDIFTPLPEAKDVPSIESSYDSSKEIPVVQMGGLKKVFGLLKKII</sequence>
<feature type="region of interest" description="Disordered" evidence="1">
    <location>
        <begin position="178"/>
        <end position="229"/>
    </location>
</feature>
<keyword evidence="2" id="KW-1133">Transmembrane helix</keyword>
<keyword evidence="2" id="KW-0812">Transmembrane</keyword>
<feature type="transmembrane region" description="Helical" evidence="2">
    <location>
        <begin position="60"/>
        <end position="78"/>
    </location>
</feature>
<comment type="caution">
    <text evidence="3">The sequence shown here is derived from an EMBL/GenBank/DDBJ whole genome shotgun (WGS) entry which is preliminary data.</text>
</comment>
<name>A0AAV2AQP2_9ARAC</name>
<reference evidence="3 4" key="1">
    <citation type="submission" date="2024-04" db="EMBL/GenBank/DDBJ databases">
        <authorList>
            <person name="Rising A."/>
            <person name="Reimegard J."/>
            <person name="Sonavane S."/>
            <person name="Akerstrom W."/>
            <person name="Nylinder S."/>
            <person name="Hedman E."/>
            <person name="Kallberg Y."/>
        </authorList>
    </citation>
    <scope>NUCLEOTIDE SEQUENCE [LARGE SCALE GENOMIC DNA]</scope>
</reference>
<keyword evidence="4" id="KW-1185">Reference proteome</keyword>
<dbReference type="AlphaFoldDB" id="A0AAV2AQP2"/>
<protein>
    <submittedName>
        <fullName evidence="3">Uncharacterized protein</fullName>
    </submittedName>
</protein>
<dbReference type="Proteomes" id="UP001497382">
    <property type="component" value="Unassembled WGS sequence"/>
</dbReference>
<evidence type="ECO:0000256" key="1">
    <source>
        <dbReference type="SAM" id="MobiDB-lite"/>
    </source>
</evidence>
<accession>A0AAV2AQP2</accession>
<dbReference type="EMBL" id="CAXIEN010000200">
    <property type="protein sequence ID" value="CAL1286224.1"/>
    <property type="molecule type" value="Genomic_DNA"/>
</dbReference>
<evidence type="ECO:0000313" key="3">
    <source>
        <dbReference type="EMBL" id="CAL1286224.1"/>
    </source>
</evidence>
<organism evidence="3 4">
    <name type="scientific">Larinioides sclopetarius</name>
    <dbReference type="NCBI Taxonomy" id="280406"/>
    <lineage>
        <taxon>Eukaryota</taxon>
        <taxon>Metazoa</taxon>
        <taxon>Ecdysozoa</taxon>
        <taxon>Arthropoda</taxon>
        <taxon>Chelicerata</taxon>
        <taxon>Arachnida</taxon>
        <taxon>Araneae</taxon>
        <taxon>Araneomorphae</taxon>
        <taxon>Entelegynae</taxon>
        <taxon>Araneoidea</taxon>
        <taxon>Araneidae</taxon>
        <taxon>Larinioides</taxon>
    </lineage>
</organism>
<evidence type="ECO:0000256" key="2">
    <source>
        <dbReference type="SAM" id="Phobius"/>
    </source>
</evidence>